<name>A0ACB8QNA9_9AGAM</name>
<reference evidence="1" key="2">
    <citation type="journal article" date="2022" name="New Phytol.">
        <title>Evolutionary transition to the ectomycorrhizal habit in the genomes of a hyperdiverse lineage of mushroom-forming fungi.</title>
        <authorList>
            <person name="Looney B."/>
            <person name="Miyauchi S."/>
            <person name="Morin E."/>
            <person name="Drula E."/>
            <person name="Courty P.E."/>
            <person name="Kohler A."/>
            <person name="Kuo A."/>
            <person name="LaButti K."/>
            <person name="Pangilinan J."/>
            <person name="Lipzen A."/>
            <person name="Riley R."/>
            <person name="Andreopoulos W."/>
            <person name="He G."/>
            <person name="Johnson J."/>
            <person name="Nolan M."/>
            <person name="Tritt A."/>
            <person name="Barry K.W."/>
            <person name="Grigoriev I.V."/>
            <person name="Nagy L.G."/>
            <person name="Hibbett D."/>
            <person name="Henrissat B."/>
            <person name="Matheny P.B."/>
            <person name="Labbe J."/>
            <person name="Martin F.M."/>
        </authorList>
    </citation>
    <scope>NUCLEOTIDE SEQUENCE</scope>
    <source>
        <strain evidence="1">EC-137</strain>
    </source>
</reference>
<proteinExistence type="predicted"/>
<dbReference type="Proteomes" id="UP000814128">
    <property type="component" value="Unassembled WGS sequence"/>
</dbReference>
<protein>
    <submittedName>
        <fullName evidence="1">NAD-P-binding protein</fullName>
    </submittedName>
</protein>
<sequence>MFFSKKPYDPEREIGDLTGKVFLITGAYSGIGYEATKQIAAHGATVYLACRTKDRTDAAIAQLEKDMPKLAGTSQLRFLEIDLGDMRSVKRAADEFMKQETRLDVLVHNAGRMLGTYELQDGIELTMAVNHLAVFVLTQALIPILKATAQKPDADVRVVAVSSRMHSLTPASFKFDSLEGWNDFSGYTYNGFLANNKRYGISKYMNILWASRLQKIFDEEGVPITVLTLHPGLVATDAVGRITPTLLRPVIWLRSYTPAVGAYNTLFAATSKVVAQRRDEFKGKYIEPVGKITQPHVKDPYNEVRAKTLWDTTVKISDDMLRA</sequence>
<organism evidence="1 2">
    <name type="scientific">Vararia minispora EC-137</name>
    <dbReference type="NCBI Taxonomy" id="1314806"/>
    <lineage>
        <taxon>Eukaryota</taxon>
        <taxon>Fungi</taxon>
        <taxon>Dikarya</taxon>
        <taxon>Basidiomycota</taxon>
        <taxon>Agaricomycotina</taxon>
        <taxon>Agaricomycetes</taxon>
        <taxon>Russulales</taxon>
        <taxon>Lachnocladiaceae</taxon>
        <taxon>Vararia</taxon>
    </lineage>
</organism>
<evidence type="ECO:0000313" key="1">
    <source>
        <dbReference type="EMBL" id="KAI0033030.1"/>
    </source>
</evidence>
<gene>
    <name evidence="1" type="ORF">K488DRAFT_85326</name>
</gene>
<evidence type="ECO:0000313" key="2">
    <source>
        <dbReference type="Proteomes" id="UP000814128"/>
    </source>
</evidence>
<reference evidence="1" key="1">
    <citation type="submission" date="2021-02" db="EMBL/GenBank/DDBJ databases">
        <authorList>
            <consortium name="DOE Joint Genome Institute"/>
            <person name="Ahrendt S."/>
            <person name="Looney B.P."/>
            <person name="Miyauchi S."/>
            <person name="Morin E."/>
            <person name="Drula E."/>
            <person name="Courty P.E."/>
            <person name="Chicoki N."/>
            <person name="Fauchery L."/>
            <person name="Kohler A."/>
            <person name="Kuo A."/>
            <person name="Labutti K."/>
            <person name="Pangilinan J."/>
            <person name="Lipzen A."/>
            <person name="Riley R."/>
            <person name="Andreopoulos W."/>
            <person name="He G."/>
            <person name="Johnson J."/>
            <person name="Barry K.W."/>
            <person name="Grigoriev I.V."/>
            <person name="Nagy L."/>
            <person name="Hibbett D."/>
            <person name="Henrissat B."/>
            <person name="Matheny P.B."/>
            <person name="Labbe J."/>
            <person name="Martin F."/>
        </authorList>
    </citation>
    <scope>NUCLEOTIDE SEQUENCE</scope>
    <source>
        <strain evidence="1">EC-137</strain>
    </source>
</reference>
<accession>A0ACB8QNA9</accession>
<keyword evidence="2" id="KW-1185">Reference proteome</keyword>
<comment type="caution">
    <text evidence="1">The sequence shown here is derived from an EMBL/GenBank/DDBJ whole genome shotgun (WGS) entry which is preliminary data.</text>
</comment>
<dbReference type="EMBL" id="MU273530">
    <property type="protein sequence ID" value="KAI0033030.1"/>
    <property type="molecule type" value="Genomic_DNA"/>
</dbReference>